<dbReference type="InterPro" id="IPR012338">
    <property type="entry name" value="Beta-lactam/transpept-like"/>
</dbReference>
<dbReference type="SUPFAM" id="SSF56601">
    <property type="entry name" value="beta-lactamase/transpeptidase-like"/>
    <property type="match status" value="1"/>
</dbReference>
<proteinExistence type="predicted"/>
<dbReference type="EMBL" id="UINC01078435">
    <property type="protein sequence ID" value="SVC19507.1"/>
    <property type="molecule type" value="Genomic_DNA"/>
</dbReference>
<dbReference type="Pfam" id="PF00144">
    <property type="entry name" value="Beta-lactamase"/>
    <property type="match status" value="1"/>
</dbReference>
<name>A0A382K8Z0_9ZZZZ</name>
<dbReference type="AlphaFoldDB" id="A0A382K8Z0"/>
<dbReference type="PANTHER" id="PTHR43283:SF7">
    <property type="entry name" value="BETA-LACTAMASE-RELATED DOMAIN-CONTAINING PROTEIN"/>
    <property type="match status" value="1"/>
</dbReference>
<evidence type="ECO:0000313" key="2">
    <source>
        <dbReference type="EMBL" id="SVC19507.1"/>
    </source>
</evidence>
<dbReference type="InterPro" id="IPR050789">
    <property type="entry name" value="Diverse_Enzym_Activities"/>
</dbReference>
<accession>A0A382K8Z0</accession>
<dbReference type="PANTHER" id="PTHR43283">
    <property type="entry name" value="BETA-LACTAMASE-RELATED"/>
    <property type="match status" value="1"/>
</dbReference>
<reference evidence="2" key="1">
    <citation type="submission" date="2018-05" db="EMBL/GenBank/DDBJ databases">
        <authorList>
            <person name="Lanie J.A."/>
            <person name="Ng W.-L."/>
            <person name="Kazmierczak K.M."/>
            <person name="Andrzejewski T.M."/>
            <person name="Davidsen T.M."/>
            <person name="Wayne K.J."/>
            <person name="Tettelin H."/>
            <person name="Glass J.I."/>
            <person name="Rusch D."/>
            <person name="Podicherti R."/>
            <person name="Tsui H.-C.T."/>
            <person name="Winkler M.E."/>
        </authorList>
    </citation>
    <scope>NUCLEOTIDE SEQUENCE</scope>
</reference>
<sequence>FILVNIAYWQDPWLWRRFFNTLGQIVAPTEHTILKPNEVIGPADAVFYLPINDDQRTIKQESIGHAIDFVKQFDTYAFVVVHRGAIQAEWYADGWNKDSLTQSQSMHKSIVALLIGAALESGKIDSINDPIAKYIDEWEGDERGAITIHQLMIMSSGLEQYRFKLNPFTDDFKWLYSGNSIGPALRNPKAGWQPGEKFDYNNINAELLGLVIERSTGQRYADYLREQLWQKMGGEEALVWIDSENGDAFTSCCLMAKAVDWAKLGIMMLNEGEINGQRIVAKDWIRKMITQSSVSPWYGLQTWLAYPTEINPRSRNPFNSGAYARTEEFLANDVYYFSGRGAQRVYVVPSHELVIVRLGPALGRNPLKPGWDNSFLVNTMIRGIQLVENH</sequence>
<gene>
    <name evidence="2" type="ORF">METZ01_LOCUS272361</name>
</gene>
<feature type="domain" description="Beta-lactamase-related" evidence="1">
    <location>
        <begin position="73"/>
        <end position="358"/>
    </location>
</feature>
<evidence type="ECO:0000259" key="1">
    <source>
        <dbReference type="Pfam" id="PF00144"/>
    </source>
</evidence>
<dbReference type="Gene3D" id="3.40.710.10">
    <property type="entry name" value="DD-peptidase/beta-lactamase superfamily"/>
    <property type="match status" value="1"/>
</dbReference>
<dbReference type="InterPro" id="IPR001466">
    <property type="entry name" value="Beta-lactam-related"/>
</dbReference>
<protein>
    <recommendedName>
        <fullName evidence="1">Beta-lactamase-related domain-containing protein</fullName>
    </recommendedName>
</protein>
<feature type="non-terminal residue" evidence="2">
    <location>
        <position position="1"/>
    </location>
</feature>
<organism evidence="2">
    <name type="scientific">marine metagenome</name>
    <dbReference type="NCBI Taxonomy" id="408172"/>
    <lineage>
        <taxon>unclassified sequences</taxon>
        <taxon>metagenomes</taxon>
        <taxon>ecological metagenomes</taxon>
    </lineage>
</organism>